<dbReference type="PANTHER" id="PTHR44051">
    <property type="entry name" value="GLUTATHIONE S-TRANSFERASE-RELATED"/>
    <property type="match status" value="1"/>
</dbReference>
<dbReference type="CDD" id="cd00299">
    <property type="entry name" value="GST_C_family"/>
    <property type="match status" value="1"/>
</dbReference>
<dbReference type="Gene3D" id="1.20.1050.10">
    <property type="match status" value="1"/>
</dbReference>
<protein>
    <submittedName>
        <fullName evidence="3">Glutathione S-transferase family protein</fullName>
    </submittedName>
</protein>
<comment type="caution">
    <text evidence="3">The sequence shown here is derived from an EMBL/GenBank/DDBJ whole genome shotgun (WGS) entry which is preliminary data.</text>
</comment>
<evidence type="ECO:0000259" key="1">
    <source>
        <dbReference type="PROSITE" id="PS50404"/>
    </source>
</evidence>
<dbReference type="InterPro" id="IPR036282">
    <property type="entry name" value="Glutathione-S-Trfase_C_sf"/>
</dbReference>
<dbReference type="Pfam" id="PF00043">
    <property type="entry name" value="GST_C"/>
    <property type="match status" value="1"/>
</dbReference>
<dbReference type="Proteomes" id="UP001196870">
    <property type="component" value="Unassembled WGS sequence"/>
</dbReference>
<proteinExistence type="predicted"/>
<dbReference type="InterPro" id="IPR010987">
    <property type="entry name" value="Glutathione-S-Trfase_C-like"/>
</dbReference>
<evidence type="ECO:0000259" key="2">
    <source>
        <dbReference type="PROSITE" id="PS50405"/>
    </source>
</evidence>
<evidence type="ECO:0000313" key="4">
    <source>
        <dbReference type="Proteomes" id="UP001196870"/>
    </source>
</evidence>
<dbReference type="Gene3D" id="3.40.30.10">
    <property type="entry name" value="Glutaredoxin"/>
    <property type="match status" value="1"/>
</dbReference>
<feature type="domain" description="GST C-terminal" evidence="2">
    <location>
        <begin position="83"/>
        <end position="207"/>
    </location>
</feature>
<dbReference type="InterPro" id="IPR004045">
    <property type="entry name" value="Glutathione_S-Trfase_N"/>
</dbReference>
<evidence type="ECO:0000313" key="3">
    <source>
        <dbReference type="EMBL" id="MBR0666451.1"/>
    </source>
</evidence>
<feature type="domain" description="GST N-terminal" evidence="1">
    <location>
        <begin position="2"/>
        <end position="78"/>
    </location>
</feature>
<dbReference type="EMBL" id="JAAGBB010000023">
    <property type="protein sequence ID" value="MBR0666451.1"/>
    <property type="molecule type" value="Genomic_DNA"/>
</dbReference>
<reference evidence="4" key="1">
    <citation type="journal article" date="2021" name="Syst. Appl. Microbiol.">
        <title>Roseomonas hellenica sp. nov., isolated from roots of wild-growing Alkanna tinctoria.</title>
        <authorList>
            <person name="Rat A."/>
            <person name="Naranjo H.D."/>
            <person name="Lebbe L."/>
            <person name="Cnockaert M."/>
            <person name="Krigas N."/>
            <person name="Grigoriadou K."/>
            <person name="Maloupa E."/>
            <person name="Willems A."/>
        </authorList>
    </citation>
    <scope>NUCLEOTIDE SEQUENCE [LARGE SCALE GENOMIC DNA]</scope>
    <source>
        <strain evidence="4">LMG 31523</strain>
    </source>
</reference>
<dbReference type="PROSITE" id="PS50405">
    <property type="entry name" value="GST_CTER"/>
    <property type="match status" value="1"/>
</dbReference>
<dbReference type="SUPFAM" id="SSF52833">
    <property type="entry name" value="Thioredoxin-like"/>
    <property type="match status" value="1"/>
</dbReference>
<dbReference type="SUPFAM" id="SSF47616">
    <property type="entry name" value="GST C-terminal domain-like"/>
    <property type="match status" value="1"/>
</dbReference>
<dbReference type="RefSeq" id="WP_211854123.1">
    <property type="nucleotide sequence ID" value="NZ_JAAGBB010000023.1"/>
</dbReference>
<dbReference type="InterPro" id="IPR040079">
    <property type="entry name" value="Glutathione_S-Trfase"/>
</dbReference>
<dbReference type="InterPro" id="IPR004046">
    <property type="entry name" value="GST_C"/>
</dbReference>
<dbReference type="SFLD" id="SFLDS00019">
    <property type="entry name" value="Glutathione_Transferase_(cytos"/>
    <property type="match status" value="1"/>
</dbReference>
<accession>A0ABS5F1Q0</accession>
<name>A0ABS5F1Q0_9PROT</name>
<dbReference type="Pfam" id="PF13417">
    <property type="entry name" value="GST_N_3"/>
    <property type="match status" value="1"/>
</dbReference>
<dbReference type="SFLD" id="SFLDG00358">
    <property type="entry name" value="Main_(cytGST)"/>
    <property type="match status" value="1"/>
</dbReference>
<organism evidence="3 4">
    <name type="scientific">Plastoroseomonas hellenica</name>
    <dbReference type="NCBI Taxonomy" id="2687306"/>
    <lineage>
        <taxon>Bacteria</taxon>
        <taxon>Pseudomonadati</taxon>
        <taxon>Pseudomonadota</taxon>
        <taxon>Alphaproteobacteria</taxon>
        <taxon>Acetobacterales</taxon>
        <taxon>Acetobacteraceae</taxon>
        <taxon>Plastoroseomonas</taxon>
    </lineage>
</organism>
<dbReference type="PROSITE" id="PS50404">
    <property type="entry name" value="GST_NTER"/>
    <property type="match status" value="1"/>
</dbReference>
<dbReference type="PANTHER" id="PTHR44051:SF8">
    <property type="entry name" value="GLUTATHIONE S-TRANSFERASE GSTA"/>
    <property type="match status" value="1"/>
</dbReference>
<gene>
    <name evidence="3" type="ORF">GXW71_18975</name>
</gene>
<keyword evidence="4" id="KW-1185">Reference proteome</keyword>
<sequence length="207" mass="22723">MTRIEIIGIPISNYVRVIRMACEEKGIAYALTPALPQTPEVLAIHPFGKIPVLRHGDVELCESKAIATYLDKVFPGNPLLPAEPLPAARVEQWVSMTNTVIDRTMIREYVLSYVFPKGTGGEPDRRIIDAALPALQRQVAVLDQAVAATGYLVGGRFTFADINVMPILAGIQRYPEGRQAMADARALTAYFQRHAQRPSFLATVPPA</sequence>
<dbReference type="InterPro" id="IPR036249">
    <property type="entry name" value="Thioredoxin-like_sf"/>
</dbReference>